<dbReference type="Proteomes" id="UP000705983">
    <property type="component" value="Unassembled WGS sequence"/>
</dbReference>
<accession>A0ABS2TF42</accession>
<protein>
    <submittedName>
        <fullName evidence="3">Uncharacterized protein</fullName>
    </submittedName>
</protein>
<evidence type="ECO:0000313" key="4">
    <source>
        <dbReference type="Proteomes" id="UP000705983"/>
    </source>
</evidence>
<reference evidence="4" key="1">
    <citation type="submission" date="2021-02" db="EMBL/GenBank/DDBJ databases">
        <title>Leucobacter sp. CX169.</title>
        <authorList>
            <person name="Cheng Y."/>
        </authorList>
    </citation>
    <scope>NUCLEOTIDE SEQUENCE [LARGE SCALE GENOMIC DNA]</scope>
    <source>
        <strain evidence="4">JY899</strain>
    </source>
</reference>
<feature type="compositionally biased region" description="Acidic residues" evidence="1">
    <location>
        <begin position="52"/>
        <end position="61"/>
    </location>
</feature>
<keyword evidence="2" id="KW-0472">Membrane</keyword>
<dbReference type="RefSeq" id="WP_187996624.1">
    <property type="nucleotide sequence ID" value="NZ_JACEXG010000003.1"/>
</dbReference>
<keyword evidence="4" id="KW-1185">Reference proteome</keyword>
<proteinExistence type="predicted"/>
<comment type="caution">
    <text evidence="3">The sequence shown here is derived from an EMBL/GenBank/DDBJ whole genome shotgun (WGS) entry which is preliminary data.</text>
</comment>
<dbReference type="EMBL" id="JAFFJS010000003">
    <property type="protein sequence ID" value="MBM9433268.1"/>
    <property type="molecule type" value="Genomic_DNA"/>
</dbReference>
<evidence type="ECO:0000313" key="3">
    <source>
        <dbReference type="EMBL" id="MBM9433268.1"/>
    </source>
</evidence>
<feature type="transmembrane region" description="Helical" evidence="2">
    <location>
        <begin position="109"/>
        <end position="129"/>
    </location>
</feature>
<feature type="transmembrane region" description="Helical" evidence="2">
    <location>
        <begin position="83"/>
        <end position="103"/>
    </location>
</feature>
<keyword evidence="2" id="KW-1133">Transmembrane helix</keyword>
<evidence type="ECO:0000256" key="1">
    <source>
        <dbReference type="SAM" id="MobiDB-lite"/>
    </source>
</evidence>
<organism evidence="3 4">
    <name type="scientific">Flaviflexus equikiangi</name>
    <dbReference type="NCBI Taxonomy" id="2758573"/>
    <lineage>
        <taxon>Bacteria</taxon>
        <taxon>Bacillati</taxon>
        <taxon>Actinomycetota</taxon>
        <taxon>Actinomycetes</taxon>
        <taxon>Actinomycetales</taxon>
        <taxon>Actinomycetaceae</taxon>
        <taxon>Flaviflexus</taxon>
    </lineage>
</organism>
<evidence type="ECO:0000256" key="2">
    <source>
        <dbReference type="SAM" id="Phobius"/>
    </source>
</evidence>
<feature type="region of interest" description="Disordered" evidence="1">
    <location>
        <begin position="26"/>
        <end position="61"/>
    </location>
</feature>
<keyword evidence="2" id="KW-0812">Transmembrane</keyword>
<name>A0ABS2TF42_9ACTO</name>
<gene>
    <name evidence="3" type="ORF">JVW63_06105</name>
</gene>
<sequence length="140" mass="15069">MVPLGKNENGDETDWEKYAAELSEARGGEDWPISLEPRESEAYRPRAWAPEPADDELPESADDVLDATYEAQGKSQRTTLENLLLAAAGLGLLLIVLSEISVLTLSPTLFIVVVIASAGAAVAWIVSFATGHEDDDGMRV</sequence>